<dbReference type="GO" id="GO:0006915">
    <property type="term" value="P:apoptotic process"/>
    <property type="evidence" value="ECO:0007669"/>
    <property type="project" value="UniProtKB-KW"/>
</dbReference>
<evidence type="ECO:0000259" key="27">
    <source>
        <dbReference type="Pfam" id="PF03061"/>
    </source>
</evidence>
<comment type="catalytic activity">
    <reaction evidence="24">
        <text>decanoyl-CoA + H2O = decanoate + CoA + H(+)</text>
        <dbReference type="Rhea" id="RHEA:40059"/>
        <dbReference type="ChEBI" id="CHEBI:15377"/>
        <dbReference type="ChEBI" id="CHEBI:15378"/>
        <dbReference type="ChEBI" id="CHEBI:27689"/>
        <dbReference type="ChEBI" id="CHEBI:57287"/>
        <dbReference type="ChEBI" id="CHEBI:61430"/>
    </reaction>
    <physiologicalReaction direction="left-to-right" evidence="24">
        <dbReference type="Rhea" id="RHEA:40060"/>
    </physiologicalReaction>
</comment>
<keyword evidence="7" id="KW-0053">Apoptosis</keyword>
<evidence type="ECO:0000256" key="11">
    <source>
        <dbReference type="ARBA" id="ARBA00022946"/>
    </source>
</evidence>
<comment type="catalytic activity">
    <reaction evidence="26">
        <text>tetradecanoyl-CoA + H2O = tetradecanoate + CoA + H(+)</text>
        <dbReference type="Rhea" id="RHEA:40119"/>
        <dbReference type="ChEBI" id="CHEBI:15377"/>
        <dbReference type="ChEBI" id="CHEBI:15378"/>
        <dbReference type="ChEBI" id="CHEBI:30807"/>
        <dbReference type="ChEBI" id="CHEBI:57287"/>
        <dbReference type="ChEBI" id="CHEBI:57385"/>
    </reaction>
    <physiologicalReaction direction="left-to-right" evidence="26">
        <dbReference type="Rhea" id="RHEA:40120"/>
    </physiologicalReaction>
</comment>
<evidence type="ECO:0000256" key="24">
    <source>
        <dbReference type="ARBA" id="ARBA00047969"/>
    </source>
</evidence>
<evidence type="ECO:0000256" key="12">
    <source>
        <dbReference type="ARBA" id="ARBA00023098"/>
    </source>
</evidence>
<evidence type="ECO:0000256" key="4">
    <source>
        <dbReference type="ARBA" id="ARBA00004637"/>
    </source>
</evidence>
<gene>
    <name evidence="28" type="ORF">LTLLF_151560</name>
</gene>
<evidence type="ECO:0000256" key="2">
    <source>
        <dbReference type="ARBA" id="ARBA00004569"/>
    </source>
</evidence>
<accession>A0A8J6KUS8</accession>
<dbReference type="GO" id="GO:0016787">
    <property type="term" value="F:hydrolase activity"/>
    <property type="evidence" value="ECO:0007669"/>
    <property type="project" value="UniProtKB-KW"/>
</dbReference>
<evidence type="ECO:0000256" key="23">
    <source>
        <dbReference type="ARBA" id="ARBA00047734"/>
    </source>
</evidence>
<dbReference type="EMBL" id="JAATJU010022280">
    <property type="protein sequence ID" value="KAH0511131.1"/>
    <property type="molecule type" value="Genomic_DNA"/>
</dbReference>
<evidence type="ECO:0000256" key="1">
    <source>
        <dbReference type="ARBA" id="ARBA00004496"/>
    </source>
</evidence>
<dbReference type="InterPro" id="IPR052365">
    <property type="entry name" value="THEM4/THEM5_acyl-CoA_thioest"/>
</dbReference>
<comment type="catalytic activity">
    <reaction evidence="16">
        <text>(5Z,8Z,11Z,14Z)-eicosatetraenoyl-CoA + H2O = (5Z,8Z,11Z,14Z)-eicosatetraenoate + CoA + H(+)</text>
        <dbReference type="Rhea" id="RHEA:40151"/>
        <dbReference type="ChEBI" id="CHEBI:15377"/>
        <dbReference type="ChEBI" id="CHEBI:15378"/>
        <dbReference type="ChEBI" id="CHEBI:32395"/>
        <dbReference type="ChEBI" id="CHEBI:57287"/>
        <dbReference type="ChEBI" id="CHEBI:57368"/>
    </reaction>
    <physiologicalReaction direction="left-to-right" evidence="16">
        <dbReference type="Rhea" id="RHEA:40152"/>
    </physiologicalReaction>
</comment>
<comment type="catalytic activity">
    <reaction evidence="23">
        <text>hexadecanoyl-CoA + H2O = hexadecanoate + CoA + H(+)</text>
        <dbReference type="Rhea" id="RHEA:16645"/>
        <dbReference type="ChEBI" id="CHEBI:7896"/>
        <dbReference type="ChEBI" id="CHEBI:15377"/>
        <dbReference type="ChEBI" id="CHEBI:15378"/>
        <dbReference type="ChEBI" id="CHEBI:57287"/>
        <dbReference type="ChEBI" id="CHEBI:57379"/>
        <dbReference type="EC" id="3.1.2.2"/>
    </reaction>
    <physiologicalReaction direction="left-to-right" evidence="23">
        <dbReference type="Rhea" id="RHEA:16646"/>
    </physiologicalReaction>
</comment>
<evidence type="ECO:0000256" key="18">
    <source>
        <dbReference type="ARBA" id="ARBA00038456"/>
    </source>
</evidence>
<evidence type="ECO:0000256" key="22">
    <source>
        <dbReference type="ARBA" id="ARBA00047588"/>
    </source>
</evidence>
<keyword evidence="5" id="KW-1003">Cell membrane</keyword>
<reference evidence="28" key="1">
    <citation type="submission" date="2020-03" db="EMBL/GenBank/DDBJ databases">
        <title>Studies in the Genomics of Life Span.</title>
        <authorList>
            <person name="Glass D."/>
        </authorList>
    </citation>
    <scope>NUCLEOTIDE SEQUENCE</scope>
    <source>
        <strain evidence="28">LTLLF</strain>
        <tissue evidence="28">Muscle</tissue>
    </source>
</reference>
<evidence type="ECO:0000256" key="8">
    <source>
        <dbReference type="ARBA" id="ARBA00022792"/>
    </source>
</evidence>
<dbReference type="EC" id="3.1.2.2" evidence="19"/>
<keyword evidence="11" id="KW-0809">Transit peptide</keyword>
<evidence type="ECO:0000256" key="16">
    <source>
        <dbReference type="ARBA" id="ARBA00035852"/>
    </source>
</evidence>
<dbReference type="FunFam" id="3.10.129.10:FF:000046">
    <property type="entry name" value="Acyl-coenzyme A thioesterase THEM4"/>
    <property type="match status" value="1"/>
</dbReference>
<evidence type="ECO:0000256" key="21">
    <source>
        <dbReference type="ARBA" id="ARBA00043210"/>
    </source>
</evidence>
<dbReference type="AlphaFoldDB" id="A0A8J6KUS8"/>
<evidence type="ECO:0000256" key="3">
    <source>
        <dbReference type="ARBA" id="ARBA00004632"/>
    </source>
</evidence>
<dbReference type="PANTHER" id="PTHR12418">
    <property type="entry name" value="ACYL-COENZYME A THIOESTERASE THEM4"/>
    <property type="match status" value="1"/>
</dbReference>
<evidence type="ECO:0000256" key="13">
    <source>
        <dbReference type="ARBA" id="ARBA00023128"/>
    </source>
</evidence>
<dbReference type="CDD" id="cd03443">
    <property type="entry name" value="PaaI_thioesterase"/>
    <property type="match status" value="1"/>
</dbReference>
<comment type="catalytic activity">
    <reaction evidence="17">
        <text>(9Z)-octadecenoyl-CoA + H2O = (9Z)-octadecenoate + CoA + H(+)</text>
        <dbReference type="Rhea" id="RHEA:40139"/>
        <dbReference type="ChEBI" id="CHEBI:15377"/>
        <dbReference type="ChEBI" id="CHEBI:15378"/>
        <dbReference type="ChEBI" id="CHEBI:30823"/>
        <dbReference type="ChEBI" id="CHEBI:57287"/>
        <dbReference type="ChEBI" id="CHEBI:57387"/>
    </reaction>
    <physiologicalReaction direction="left-to-right" evidence="17">
        <dbReference type="Rhea" id="RHEA:40140"/>
    </physiologicalReaction>
</comment>
<comment type="catalytic activity">
    <reaction evidence="22">
        <text>octanoyl-CoA + H2O = octanoate + CoA + H(+)</text>
        <dbReference type="Rhea" id="RHEA:30143"/>
        <dbReference type="ChEBI" id="CHEBI:15377"/>
        <dbReference type="ChEBI" id="CHEBI:15378"/>
        <dbReference type="ChEBI" id="CHEBI:25646"/>
        <dbReference type="ChEBI" id="CHEBI:57287"/>
        <dbReference type="ChEBI" id="CHEBI:57386"/>
    </reaction>
    <physiologicalReaction direction="left-to-right" evidence="22">
        <dbReference type="Rhea" id="RHEA:30144"/>
    </physiologicalReaction>
</comment>
<dbReference type="GO" id="GO:0006631">
    <property type="term" value="P:fatty acid metabolic process"/>
    <property type="evidence" value="ECO:0007669"/>
    <property type="project" value="UniProtKB-KW"/>
</dbReference>
<evidence type="ECO:0000256" key="26">
    <source>
        <dbReference type="ARBA" id="ARBA00048180"/>
    </source>
</evidence>
<evidence type="ECO:0000256" key="6">
    <source>
        <dbReference type="ARBA" id="ARBA00022490"/>
    </source>
</evidence>
<evidence type="ECO:0000256" key="20">
    <source>
        <dbReference type="ARBA" id="ARBA00040123"/>
    </source>
</evidence>
<evidence type="ECO:0000256" key="19">
    <source>
        <dbReference type="ARBA" id="ARBA00038848"/>
    </source>
</evidence>
<dbReference type="Pfam" id="PF03061">
    <property type="entry name" value="4HBT"/>
    <property type="match status" value="1"/>
</dbReference>
<proteinExistence type="inferred from homology"/>
<comment type="caution">
    <text evidence="28">The sequence shown here is derived from an EMBL/GenBank/DDBJ whole genome shotgun (WGS) entry which is preliminary data.</text>
</comment>
<comment type="subcellular location">
    <subcellularLocation>
        <location evidence="3">Cell projection</location>
        <location evidence="3">Ruffle membrane</location>
    </subcellularLocation>
    <subcellularLocation>
        <location evidence="1">Cytoplasm</location>
    </subcellularLocation>
    <subcellularLocation>
        <location evidence="4">Mitochondrion inner membrane</location>
        <topology evidence="4">Peripheral membrane protein</topology>
    </subcellularLocation>
    <subcellularLocation>
        <location evidence="2">Mitochondrion intermembrane space</location>
    </subcellularLocation>
</comment>
<evidence type="ECO:0000256" key="10">
    <source>
        <dbReference type="ARBA" id="ARBA00022832"/>
    </source>
</evidence>
<keyword evidence="10" id="KW-0276">Fatty acid metabolism</keyword>
<evidence type="ECO:0000256" key="14">
    <source>
        <dbReference type="ARBA" id="ARBA00023136"/>
    </source>
</evidence>
<dbReference type="GO" id="GO:0005758">
    <property type="term" value="C:mitochondrial intermembrane space"/>
    <property type="evidence" value="ECO:0007669"/>
    <property type="project" value="UniProtKB-SubCell"/>
</dbReference>
<evidence type="ECO:0000256" key="17">
    <source>
        <dbReference type="ARBA" id="ARBA00037002"/>
    </source>
</evidence>
<keyword evidence="13" id="KW-0496">Mitochondrion</keyword>
<keyword evidence="9" id="KW-0378">Hydrolase</keyword>
<name>A0A8J6KUS8_MICOH</name>
<keyword evidence="15" id="KW-0966">Cell projection</keyword>
<evidence type="ECO:0000313" key="29">
    <source>
        <dbReference type="Proteomes" id="UP000710432"/>
    </source>
</evidence>
<protein>
    <recommendedName>
        <fullName evidence="20">Acyl-coenzyme A thioesterase THEM4</fullName>
        <ecNumber evidence="19">3.1.2.2</ecNumber>
    </recommendedName>
    <alternativeName>
        <fullName evidence="21">Thioesterase superfamily member 4</fullName>
    </alternativeName>
</protein>
<evidence type="ECO:0000256" key="5">
    <source>
        <dbReference type="ARBA" id="ARBA00022475"/>
    </source>
</evidence>
<keyword evidence="12" id="KW-0443">Lipid metabolism</keyword>
<dbReference type="InterPro" id="IPR006683">
    <property type="entry name" value="Thioestr_dom"/>
</dbReference>
<dbReference type="SUPFAM" id="SSF54637">
    <property type="entry name" value="Thioesterase/thiol ester dehydrase-isomerase"/>
    <property type="match status" value="1"/>
</dbReference>
<keyword evidence="6" id="KW-0963">Cytoplasm</keyword>
<dbReference type="GO" id="GO:0005743">
    <property type="term" value="C:mitochondrial inner membrane"/>
    <property type="evidence" value="ECO:0007669"/>
    <property type="project" value="UniProtKB-SubCell"/>
</dbReference>
<evidence type="ECO:0000256" key="25">
    <source>
        <dbReference type="ARBA" id="ARBA00048074"/>
    </source>
</evidence>
<feature type="domain" description="Thioesterase" evidence="27">
    <location>
        <begin position="206"/>
        <end position="277"/>
    </location>
</feature>
<dbReference type="Proteomes" id="UP000710432">
    <property type="component" value="Unassembled WGS sequence"/>
</dbReference>
<dbReference type="PANTHER" id="PTHR12418:SF19">
    <property type="entry name" value="ACYL-COENZYME A THIOESTERASE THEM4"/>
    <property type="match status" value="1"/>
</dbReference>
<keyword evidence="14" id="KW-0472">Membrane</keyword>
<sequence>MDLLWEEFQHGQTKVKVGSHLRALSRRAIERNSRNHRVSVRETGRAIERKGILERRLEKHAGVLMEKKNAKKERKNDSGEVFHEPPAGAQRLFSSEKVIPKDYGLPNPSWSKDLRLLFDQFMKKCEDGSWKRLPSYRQNPTQTLKDFQTRFVDPRFMNEEQVSKAQQFSRSLEEGLGFEYVMFYNKVEKKMVCLFQGGLHLQGVPGFVHGGAIATIIDVTTGMCAIAEGIAMTANLNIDYKKPIPLCSVVVVTSQLSKTEGRKLFISCTVQSVDEKTLYTQATGEKLHCL</sequence>
<evidence type="ECO:0000256" key="7">
    <source>
        <dbReference type="ARBA" id="ARBA00022703"/>
    </source>
</evidence>
<dbReference type="InterPro" id="IPR029069">
    <property type="entry name" value="HotDog_dom_sf"/>
</dbReference>
<comment type="similarity">
    <text evidence="18">Belongs to the THEM4/THEM5 thioesterase family.</text>
</comment>
<evidence type="ECO:0000256" key="15">
    <source>
        <dbReference type="ARBA" id="ARBA00023273"/>
    </source>
</evidence>
<evidence type="ECO:0000256" key="9">
    <source>
        <dbReference type="ARBA" id="ARBA00022801"/>
    </source>
</evidence>
<comment type="catalytic activity">
    <reaction evidence="25">
        <text>dodecanoyl-CoA + H2O = dodecanoate + CoA + H(+)</text>
        <dbReference type="Rhea" id="RHEA:30135"/>
        <dbReference type="ChEBI" id="CHEBI:15377"/>
        <dbReference type="ChEBI" id="CHEBI:15378"/>
        <dbReference type="ChEBI" id="CHEBI:18262"/>
        <dbReference type="ChEBI" id="CHEBI:57287"/>
        <dbReference type="ChEBI" id="CHEBI:57375"/>
    </reaction>
    <physiologicalReaction direction="left-to-right" evidence="25">
        <dbReference type="Rhea" id="RHEA:30136"/>
    </physiologicalReaction>
</comment>
<evidence type="ECO:0000313" key="28">
    <source>
        <dbReference type="EMBL" id="KAH0511131.1"/>
    </source>
</evidence>
<keyword evidence="8" id="KW-0999">Mitochondrion inner membrane</keyword>
<dbReference type="GO" id="GO:0032587">
    <property type="term" value="C:ruffle membrane"/>
    <property type="evidence" value="ECO:0007669"/>
    <property type="project" value="UniProtKB-SubCell"/>
</dbReference>
<organism evidence="28 29">
    <name type="scientific">Microtus ochrogaster</name>
    <name type="common">Prairie vole</name>
    <dbReference type="NCBI Taxonomy" id="79684"/>
    <lineage>
        <taxon>Eukaryota</taxon>
        <taxon>Metazoa</taxon>
        <taxon>Chordata</taxon>
        <taxon>Craniata</taxon>
        <taxon>Vertebrata</taxon>
        <taxon>Euteleostomi</taxon>
        <taxon>Mammalia</taxon>
        <taxon>Eutheria</taxon>
        <taxon>Euarchontoglires</taxon>
        <taxon>Glires</taxon>
        <taxon>Rodentia</taxon>
        <taxon>Myomorpha</taxon>
        <taxon>Muroidea</taxon>
        <taxon>Cricetidae</taxon>
        <taxon>Arvicolinae</taxon>
        <taxon>Microtus</taxon>
    </lineage>
</organism>
<dbReference type="Gene3D" id="3.10.129.10">
    <property type="entry name" value="Hotdog Thioesterase"/>
    <property type="match status" value="1"/>
</dbReference>